<feature type="signal peptide" evidence="3">
    <location>
        <begin position="1"/>
        <end position="37"/>
    </location>
</feature>
<dbReference type="EMBL" id="JBHXKZ010000004">
    <property type="protein sequence ID" value="MFD4822282.1"/>
    <property type="molecule type" value="Genomic_DNA"/>
</dbReference>
<keyword evidence="3" id="KW-0732">Signal</keyword>
<feature type="transmembrane region" description="Helical" evidence="2">
    <location>
        <begin position="551"/>
        <end position="573"/>
    </location>
</feature>
<dbReference type="Proteomes" id="UP001598352">
    <property type="component" value="Unassembled WGS sequence"/>
</dbReference>
<comment type="caution">
    <text evidence="4">The sequence shown here is derived from an EMBL/GenBank/DDBJ whole genome shotgun (WGS) entry which is preliminary data.</text>
</comment>
<evidence type="ECO:0000256" key="3">
    <source>
        <dbReference type="SAM" id="SignalP"/>
    </source>
</evidence>
<keyword evidence="2" id="KW-0472">Membrane</keyword>
<reference evidence="4 5" key="1">
    <citation type="submission" date="2024-09" db="EMBL/GenBank/DDBJ databases">
        <title>The Natural Products Discovery Center: Release of the First 8490 Sequenced Strains for Exploring Actinobacteria Biosynthetic Diversity.</title>
        <authorList>
            <person name="Kalkreuter E."/>
            <person name="Kautsar S.A."/>
            <person name="Yang D."/>
            <person name="Bader C.D."/>
            <person name="Teijaro C.N."/>
            <person name="Fluegel L."/>
            <person name="Davis C.M."/>
            <person name="Simpson J.R."/>
            <person name="Lauterbach L."/>
            <person name="Steele A.D."/>
            <person name="Gui C."/>
            <person name="Meng S."/>
            <person name="Li G."/>
            <person name="Viehrig K."/>
            <person name="Ye F."/>
            <person name="Su P."/>
            <person name="Kiefer A.F."/>
            <person name="Nichols A."/>
            <person name="Cepeda A.J."/>
            <person name="Yan W."/>
            <person name="Fan B."/>
            <person name="Jiang Y."/>
            <person name="Adhikari A."/>
            <person name="Zheng C.-J."/>
            <person name="Schuster L."/>
            <person name="Cowan T.M."/>
            <person name="Smanski M.J."/>
            <person name="Chevrette M.G."/>
            <person name="De Carvalho L.P.S."/>
            <person name="Shen B."/>
        </authorList>
    </citation>
    <scope>NUCLEOTIDE SEQUENCE [LARGE SCALE GENOMIC DNA]</scope>
    <source>
        <strain evidence="4 5">NPDC058428</strain>
    </source>
</reference>
<dbReference type="RefSeq" id="WP_382770833.1">
    <property type="nucleotide sequence ID" value="NZ_JBHXKZ010000004.1"/>
</dbReference>
<keyword evidence="5" id="KW-1185">Reference proteome</keyword>
<evidence type="ECO:0000313" key="5">
    <source>
        <dbReference type="Proteomes" id="UP001598352"/>
    </source>
</evidence>
<keyword evidence="2" id="KW-1133">Transmembrane helix</keyword>
<sequence>MTRCSPRTVLHRAAGSLAAAGLLAAASLAGAAAPAQAVDTPVFTFGGPAETALHPYPENGKPKSSKVGITLYNPSEDEENGGFGGEFTLTFDLSGVAGVADVKIDGEASPDCEITGTKAVCEDWGIWPGSQSAAGFVVTAADGSENGDTGTITVTGQADGATFTPFTTRLTVGGPDLVMERLPLKSELTPGAKQQAPITFANRGSRDADGVLLTLRYSHGLDIPQRYSNCEYTVDDPDLPDFGWTTALCSVEGAFEAGATYTLATPLTLEATERAYYDTFVYGIHENSAAQCTALRAGAPFERGTGGVLKAVPAKKGAAARSTDLTPGDNQQEADFRTENTADFVAYGDQVAGAEGSTVKADIGFRNEGPAWIGHIRSGEDVATVDFTVPQGASVTSKPERCRAVTADGKYREDQKSPAPRYFCNTSMTVRDGAGLDLPFELRVDKAMVGASGAVTVRGTFLKNPKLPFDPKPANNTAYLILNGEGDGSDSGGATEGGDGGSGEPSTPPTSAPAPEESPSGTSGSTTSGGSSSGTAGGSGGGGGLASTGSIALIASGTAAAALAAGLVLFTAARRRAARHS</sequence>
<protein>
    <submittedName>
        <fullName evidence="4">Peptidase</fullName>
    </submittedName>
</protein>
<dbReference type="PROSITE" id="PS51318">
    <property type="entry name" value="TAT"/>
    <property type="match status" value="1"/>
</dbReference>
<feature type="chain" id="PRO_5045065345" evidence="3">
    <location>
        <begin position="38"/>
        <end position="581"/>
    </location>
</feature>
<feature type="compositionally biased region" description="Gly residues" evidence="1">
    <location>
        <begin position="531"/>
        <end position="546"/>
    </location>
</feature>
<organism evidence="4 5">
    <name type="scientific">Streptomyces rubiginosohelvolus</name>
    <dbReference type="NCBI Taxonomy" id="67362"/>
    <lineage>
        <taxon>Bacteria</taxon>
        <taxon>Bacillati</taxon>
        <taxon>Actinomycetota</taxon>
        <taxon>Actinomycetes</taxon>
        <taxon>Kitasatosporales</taxon>
        <taxon>Streptomycetaceae</taxon>
        <taxon>Streptomyces</taxon>
    </lineage>
</organism>
<feature type="compositionally biased region" description="Gly residues" evidence="1">
    <location>
        <begin position="485"/>
        <end position="503"/>
    </location>
</feature>
<feature type="region of interest" description="Disordered" evidence="1">
    <location>
        <begin position="478"/>
        <end position="548"/>
    </location>
</feature>
<proteinExistence type="predicted"/>
<gene>
    <name evidence="4" type="ORF">ACFWOQ_06850</name>
</gene>
<accession>A0ABW6EWB1</accession>
<feature type="compositionally biased region" description="Low complexity" evidence="1">
    <location>
        <begin position="513"/>
        <end position="530"/>
    </location>
</feature>
<evidence type="ECO:0000256" key="2">
    <source>
        <dbReference type="SAM" id="Phobius"/>
    </source>
</evidence>
<evidence type="ECO:0000256" key="1">
    <source>
        <dbReference type="SAM" id="MobiDB-lite"/>
    </source>
</evidence>
<dbReference type="InterPro" id="IPR006311">
    <property type="entry name" value="TAT_signal"/>
</dbReference>
<name>A0ABW6EWB1_9ACTN</name>
<keyword evidence="2" id="KW-0812">Transmembrane</keyword>
<evidence type="ECO:0000313" key="4">
    <source>
        <dbReference type="EMBL" id="MFD4822282.1"/>
    </source>
</evidence>